<dbReference type="GO" id="GO:0003735">
    <property type="term" value="F:structural constituent of ribosome"/>
    <property type="evidence" value="ECO:0007669"/>
    <property type="project" value="InterPro"/>
</dbReference>
<dbReference type="AlphaFoldDB" id="A0A8H2X2T0"/>
<feature type="region of interest" description="Disordered" evidence="5">
    <location>
        <begin position="77"/>
        <end position="123"/>
    </location>
</feature>
<dbReference type="Gene3D" id="1.10.287.3980">
    <property type="match status" value="1"/>
</dbReference>
<evidence type="ECO:0000313" key="6">
    <source>
        <dbReference type="EMBL" id="CAE6415589.1"/>
    </source>
</evidence>
<evidence type="ECO:0000256" key="4">
    <source>
        <dbReference type="ARBA" id="ARBA00035274"/>
    </source>
</evidence>
<dbReference type="HAMAP" id="MF_00391">
    <property type="entry name" value="Ribosomal_bL34"/>
    <property type="match status" value="1"/>
</dbReference>
<feature type="compositionally biased region" description="Basic residues" evidence="5">
    <location>
        <begin position="89"/>
        <end position="123"/>
    </location>
</feature>
<dbReference type="FunFam" id="1.10.287.3980:FF:000001">
    <property type="entry name" value="Mitochondrial ribosomal protein L34"/>
    <property type="match status" value="1"/>
</dbReference>
<dbReference type="GO" id="GO:0005762">
    <property type="term" value="C:mitochondrial large ribosomal subunit"/>
    <property type="evidence" value="ECO:0007669"/>
    <property type="project" value="TreeGrafter"/>
</dbReference>
<keyword evidence="3" id="KW-0687">Ribonucleoprotein</keyword>
<dbReference type="PANTHER" id="PTHR14503:SF4">
    <property type="entry name" value="LARGE RIBOSOMAL SUBUNIT PROTEIN BL34M"/>
    <property type="match status" value="1"/>
</dbReference>
<evidence type="ECO:0000256" key="3">
    <source>
        <dbReference type="ARBA" id="ARBA00023274"/>
    </source>
</evidence>
<evidence type="ECO:0000256" key="1">
    <source>
        <dbReference type="ARBA" id="ARBA00010111"/>
    </source>
</evidence>
<keyword evidence="2" id="KW-0689">Ribosomal protein</keyword>
<evidence type="ECO:0000256" key="5">
    <source>
        <dbReference type="SAM" id="MobiDB-lite"/>
    </source>
</evidence>
<evidence type="ECO:0000256" key="2">
    <source>
        <dbReference type="ARBA" id="ARBA00022980"/>
    </source>
</evidence>
<sequence>MPRLLVRILPRLIRPIPQTLPRPSVPRISQTSPTAPSFSPILSRLGPSLSAAFRRPTISAPLGIGSGSVLGALLQARHSHGDEYQPSQRVRKRRHGFLARKRKRTGRKVLARRKAKGRRSLTH</sequence>
<gene>
    <name evidence="6" type="ORF">RDB_LOCUS29751</name>
</gene>
<name>A0A8H2X2T0_9AGAM</name>
<accession>A0A8H2X2T0</accession>
<reference evidence="6" key="1">
    <citation type="submission" date="2021-01" db="EMBL/GenBank/DDBJ databases">
        <authorList>
            <person name="Kaushik A."/>
        </authorList>
    </citation>
    <scope>NUCLEOTIDE SEQUENCE</scope>
    <source>
        <strain evidence="6">AG3-T5</strain>
    </source>
</reference>
<comment type="caution">
    <text evidence="6">The sequence shown here is derived from an EMBL/GenBank/DDBJ whole genome shotgun (WGS) entry which is preliminary data.</text>
</comment>
<proteinExistence type="inferred from homology"/>
<dbReference type="Pfam" id="PF00468">
    <property type="entry name" value="Ribosomal_L34"/>
    <property type="match status" value="1"/>
</dbReference>
<comment type="similarity">
    <text evidence="1">Belongs to the bacterial ribosomal protein bL34 family.</text>
</comment>
<dbReference type="GO" id="GO:0006412">
    <property type="term" value="P:translation"/>
    <property type="evidence" value="ECO:0007669"/>
    <property type="project" value="InterPro"/>
</dbReference>
<dbReference type="PANTHER" id="PTHR14503">
    <property type="entry name" value="MITOCHONDRIAL RIBOSOMAL PROTEIN 34 FAMILY MEMBER"/>
    <property type="match status" value="1"/>
</dbReference>
<dbReference type="Proteomes" id="UP000663841">
    <property type="component" value="Unassembled WGS sequence"/>
</dbReference>
<evidence type="ECO:0000313" key="7">
    <source>
        <dbReference type="Proteomes" id="UP000663841"/>
    </source>
</evidence>
<protein>
    <recommendedName>
        <fullName evidence="4">Large ribosomal subunit protein bL34m</fullName>
    </recommendedName>
</protein>
<dbReference type="NCBIfam" id="TIGR01030">
    <property type="entry name" value="rpmH_bact"/>
    <property type="match status" value="1"/>
</dbReference>
<dbReference type="EMBL" id="CAJMWW010000068">
    <property type="protein sequence ID" value="CAE6415589.1"/>
    <property type="molecule type" value="Genomic_DNA"/>
</dbReference>
<dbReference type="InterPro" id="IPR000271">
    <property type="entry name" value="Ribosomal_bL34"/>
</dbReference>
<organism evidence="6 7">
    <name type="scientific">Rhizoctonia solani</name>
    <dbReference type="NCBI Taxonomy" id="456999"/>
    <lineage>
        <taxon>Eukaryota</taxon>
        <taxon>Fungi</taxon>
        <taxon>Dikarya</taxon>
        <taxon>Basidiomycota</taxon>
        <taxon>Agaricomycotina</taxon>
        <taxon>Agaricomycetes</taxon>
        <taxon>Cantharellales</taxon>
        <taxon>Ceratobasidiaceae</taxon>
        <taxon>Rhizoctonia</taxon>
    </lineage>
</organism>